<keyword evidence="3 7" id="KW-0347">Helicase</keyword>
<dbReference type="Proteomes" id="UP000280881">
    <property type="component" value="Unassembled WGS sequence"/>
</dbReference>
<dbReference type="GO" id="GO:0005524">
    <property type="term" value="F:ATP binding"/>
    <property type="evidence" value="ECO:0007669"/>
    <property type="project" value="UniProtKB-KW"/>
</dbReference>
<dbReference type="Pfam" id="PF00271">
    <property type="entry name" value="Helicase_C"/>
    <property type="match status" value="1"/>
</dbReference>
<dbReference type="PANTHER" id="PTHR47961:SF6">
    <property type="entry name" value="DNA-DIRECTED DNA POLYMERASE"/>
    <property type="match status" value="1"/>
</dbReference>
<evidence type="ECO:0000256" key="1">
    <source>
        <dbReference type="ARBA" id="ARBA00022741"/>
    </source>
</evidence>
<feature type="domain" description="Helicase ATP-binding" evidence="5">
    <location>
        <begin position="54"/>
        <end position="212"/>
    </location>
</feature>
<keyword evidence="8" id="KW-1185">Reference proteome</keyword>
<dbReference type="AlphaFoldDB" id="A0A420W863"/>
<evidence type="ECO:0000256" key="3">
    <source>
        <dbReference type="ARBA" id="ARBA00022806"/>
    </source>
</evidence>
<name>A0A420W863_9BACT</name>
<dbReference type="Pfam" id="PF00270">
    <property type="entry name" value="DEAD"/>
    <property type="match status" value="1"/>
</dbReference>
<dbReference type="PANTHER" id="PTHR47961">
    <property type="entry name" value="DNA POLYMERASE THETA, PUTATIVE (AFU_ORTHOLOGUE AFUA_1G05260)-RELATED"/>
    <property type="match status" value="1"/>
</dbReference>
<dbReference type="OrthoDB" id="9807155at2"/>
<evidence type="ECO:0000259" key="6">
    <source>
        <dbReference type="PROSITE" id="PS51194"/>
    </source>
</evidence>
<evidence type="ECO:0000259" key="5">
    <source>
        <dbReference type="PROSITE" id="PS51192"/>
    </source>
</evidence>
<evidence type="ECO:0000313" key="8">
    <source>
        <dbReference type="Proteomes" id="UP000280881"/>
    </source>
</evidence>
<dbReference type="SMART" id="SM00487">
    <property type="entry name" value="DEXDc"/>
    <property type="match status" value="1"/>
</dbReference>
<dbReference type="Gene3D" id="3.40.50.300">
    <property type="entry name" value="P-loop containing nucleotide triphosphate hydrolases"/>
    <property type="match status" value="2"/>
</dbReference>
<dbReference type="SMART" id="SM00490">
    <property type="entry name" value="HELICc"/>
    <property type="match status" value="1"/>
</dbReference>
<dbReference type="GO" id="GO:0003676">
    <property type="term" value="F:nucleic acid binding"/>
    <property type="evidence" value="ECO:0007669"/>
    <property type="project" value="InterPro"/>
</dbReference>
<reference evidence="7 8" key="1">
    <citation type="submission" date="2018-10" db="EMBL/GenBank/DDBJ databases">
        <title>Genomic Encyclopedia of Type Strains, Phase IV (KMG-IV): sequencing the most valuable type-strain genomes for metagenomic binning, comparative biology and taxonomic classification.</title>
        <authorList>
            <person name="Goeker M."/>
        </authorList>
    </citation>
    <scope>NUCLEOTIDE SEQUENCE [LARGE SCALE GENOMIC DNA]</scope>
    <source>
        <strain evidence="7 8">DSM 15521</strain>
    </source>
</reference>
<dbReference type="PROSITE" id="PS51194">
    <property type="entry name" value="HELICASE_CTER"/>
    <property type="match status" value="1"/>
</dbReference>
<dbReference type="PROSITE" id="PS51192">
    <property type="entry name" value="HELICASE_ATP_BIND_1"/>
    <property type="match status" value="1"/>
</dbReference>
<keyword evidence="4" id="KW-0067">ATP-binding</keyword>
<keyword evidence="1" id="KW-0547">Nucleotide-binding</keyword>
<accession>A0A420W863</accession>
<proteinExistence type="predicted"/>
<dbReference type="InterPro" id="IPR050474">
    <property type="entry name" value="Hel308_SKI2-like"/>
</dbReference>
<dbReference type="InterPro" id="IPR027417">
    <property type="entry name" value="P-loop_NTPase"/>
</dbReference>
<organism evidence="7 8">
    <name type="scientific">Thermovibrio guaymasensis</name>
    <dbReference type="NCBI Taxonomy" id="240167"/>
    <lineage>
        <taxon>Bacteria</taxon>
        <taxon>Pseudomonadati</taxon>
        <taxon>Aquificota</taxon>
        <taxon>Aquificia</taxon>
        <taxon>Desulfurobacteriales</taxon>
        <taxon>Desulfurobacteriaceae</taxon>
        <taxon>Thermovibrio</taxon>
    </lineage>
</organism>
<dbReference type="GO" id="GO:0004386">
    <property type="term" value="F:helicase activity"/>
    <property type="evidence" value="ECO:0007669"/>
    <property type="project" value="UniProtKB-KW"/>
</dbReference>
<feature type="domain" description="Helicase C-terminal" evidence="6">
    <location>
        <begin position="243"/>
        <end position="432"/>
    </location>
</feature>
<dbReference type="InterPro" id="IPR011545">
    <property type="entry name" value="DEAD/DEAH_box_helicase_dom"/>
</dbReference>
<protein>
    <submittedName>
        <fullName evidence="7">Helicase</fullName>
    </submittedName>
</protein>
<dbReference type="InterPro" id="IPR014001">
    <property type="entry name" value="Helicase_ATP-bd"/>
</dbReference>
<dbReference type="RefSeq" id="WP_121169719.1">
    <property type="nucleotide sequence ID" value="NZ_RBIE01000001.1"/>
</dbReference>
<sequence length="760" mass="86058">MKTIQVLESSEFDGKSGHVDYLLDGKSIHEPLVKVKEENLPFPYGSLTPIQSVFYRHYSEGNALVSSPTSSGKSLISLLFFLKNRTGRFIYTAPTRSLIWEKFKEFKPFFKRVGVRTGDLIEELSEIDQPAVVCTYESLISAARNRAKWFEEAGAIVIDEVHVIRDEGRGAVIEELVSYALSEEVPLLLLSATIPGATELAKWIRAELFIESKWRPVPLERKVFNLRKLLKKSNLPTDTPEEKVVSAVETLNLKGKSLVFVPRKDLGWQALLVENSKFGKEVLNETLPFIPIERKGEKVAFHNADVPQEEREKIEKEFKEGDLNRLYATQTLAYGVNLPADNVVVFIRGNFDRFTYSYRFFPDPLTILQMEGRAGRFGLSKKGYSYLIVTGAKENAIEEALKEEMEKPFETALSEGLVREGSACPNRKKSVLSLMLLGPVVRYGQRWQEAVKELFSLKRNPLLIKELQEILEELQTLGFLENTKPTSLTKLLVSSFVSPYCFIEFGQRLKETEKLRSEDPTVGYLFTVRPFIRREFNPKTVTLFTGKGFLEEAGKIISKIETETNMRVKDNSEVLIFYAKGGFFYYKNVARPPGELSNLSPESSLLGQLLCRLNLFEFDTLHRVIMMVRGGVPFKYSLISSIEGLGYMRSNALAVAGELLKIPNEIALINGIREGMGEYLEALKEALSFRHDSVKALEREVSAIVKIVSKVKFPLGNERLLKFLSSIFVGRREAIKLSKEEALEVLRENVTGKEESESKG</sequence>
<dbReference type="EMBL" id="RBIE01000001">
    <property type="protein sequence ID" value="RKQ63472.1"/>
    <property type="molecule type" value="Genomic_DNA"/>
</dbReference>
<comment type="caution">
    <text evidence="7">The sequence shown here is derived from an EMBL/GenBank/DDBJ whole genome shotgun (WGS) entry which is preliminary data.</text>
</comment>
<dbReference type="GO" id="GO:0016787">
    <property type="term" value="F:hydrolase activity"/>
    <property type="evidence" value="ECO:0007669"/>
    <property type="project" value="UniProtKB-KW"/>
</dbReference>
<gene>
    <name evidence="7" type="ORF">C7457_0345</name>
</gene>
<evidence type="ECO:0000256" key="4">
    <source>
        <dbReference type="ARBA" id="ARBA00022840"/>
    </source>
</evidence>
<evidence type="ECO:0000313" key="7">
    <source>
        <dbReference type="EMBL" id="RKQ63472.1"/>
    </source>
</evidence>
<dbReference type="InterPro" id="IPR001650">
    <property type="entry name" value="Helicase_C-like"/>
</dbReference>
<evidence type="ECO:0000256" key="2">
    <source>
        <dbReference type="ARBA" id="ARBA00022801"/>
    </source>
</evidence>
<keyword evidence="2" id="KW-0378">Hydrolase</keyword>
<dbReference type="SUPFAM" id="SSF52540">
    <property type="entry name" value="P-loop containing nucleoside triphosphate hydrolases"/>
    <property type="match status" value="1"/>
</dbReference>